<reference evidence="3" key="1">
    <citation type="journal article" date="2019" name="Int. J. Syst. Evol. Microbiol.">
        <title>The Global Catalogue of Microorganisms (GCM) 10K type strain sequencing project: providing services to taxonomists for standard genome sequencing and annotation.</title>
        <authorList>
            <consortium name="The Broad Institute Genomics Platform"/>
            <consortium name="The Broad Institute Genome Sequencing Center for Infectious Disease"/>
            <person name="Wu L."/>
            <person name="Ma J."/>
        </authorList>
    </citation>
    <scope>NUCLEOTIDE SEQUENCE [LARGE SCALE GENOMIC DNA]</scope>
    <source>
        <strain evidence="3">JCM 13929</strain>
    </source>
</reference>
<keyword evidence="1" id="KW-0812">Transmembrane</keyword>
<proteinExistence type="predicted"/>
<keyword evidence="1" id="KW-1133">Transmembrane helix</keyword>
<dbReference type="EMBL" id="BAAAMU010000203">
    <property type="protein sequence ID" value="GAA1694591.1"/>
    <property type="molecule type" value="Genomic_DNA"/>
</dbReference>
<keyword evidence="3" id="KW-1185">Reference proteome</keyword>
<evidence type="ECO:0000256" key="1">
    <source>
        <dbReference type="SAM" id="Phobius"/>
    </source>
</evidence>
<organism evidence="2 3">
    <name type="scientific">Nonomuraea maheshkhaliensis</name>
    <dbReference type="NCBI Taxonomy" id="419590"/>
    <lineage>
        <taxon>Bacteria</taxon>
        <taxon>Bacillati</taxon>
        <taxon>Actinomycetota</taxon>
        <taxon>Actinomycetes</taxon>
        <taxon>Streptosporangiales</taxon>
        <taxon>Streptosporangiaceae</taxon>
        <taxon>Nonomuraea</taxon>
    </lineage>
</organism>
<keyword evidence="1" id="KW-0472">Membrane</keyword>
<accession>A0ABP4TVE2</accession>
<name>A0ABP4TVE2_9ACTN</name>
<sequence length="120" mass="12108">MRLTWKDALATVVAGANVAVYVAFTRGADVPVIDSVRGASGVILLLGVMGGCALGAASESKGLYMRLAGALGVIALLAGLAGVILASELALAVLFYATIALWLSATVRHALAGPRVEAMK</sequence>
<feature type="transmembrane region" description="Helical" evidence="1">
    <location>
        <begin position="63"/>
        <end position="85"/>
    </location>
</feature>
<dbReference type="RefSeq" id="WP_346115117.1">
    <property type="nucleotide sequence ID" value="NZ_BAAAMU010000203.1"/>
</dbReference>
<gene>
    <name evidence="2" type="ORF">GCM10009733_107910</name>
</gene>
<dbReference type="Proteomes" id="UP001500064">
    <property type="component" value="Unassembled WGS sequence"/>
</dbReference>
<evidence type="ECO:0000313" key="2">
    <source>
        <dbReference type="EMBL" id="GAA1694591.1"/>
    </source>
</evidence>
<protein>
    <submittedName>
        <fullName evidence="2">Uncharacterized protein</fullName>
    </submittedName>
</protein>
<feature type="transmembrane region" description="Helical" evidence="1">
    <location>
        <begin position="36"/>
        <end position="56"/>
    </location>
</feature>
<feature type="transmembrane region" description="Helical" evidence="1">
    <location>
        <begin position="91"/>
        <end position="111"/>
    </location>
</feature>
<feature type="transmembrane region" description="Helical" evidence="1">
    <location>
        <begin position="7"/>
        <end position="24"/>
    </location>
</feature>
<comment type="caution">
    <text evidence="2">The sequence shown here is derived from an EMBL/GenBank/DDBJ whole genome shotgun (WGS) entry which is preliminary data.</text>
</comment>
<evidence type="ECO:0000313" key="3">
    <source>
        <dbReference type="Proteomes" id="UP001500064"/>
    </source>
</evidence>